<feature type="region of interest" description="Disordered" evidence="6">
    <location>
        <begin position="28"/>
        <end position="72"/>
    </location>
</feature>
<comment type="domain">
    <text evidence="5">The RxLR-dEER motif acts to carry the protein into the host cell cytoplasm through binding to cell surface phosphatidylinositol-3-phosphate.</text>
</comment>
<evidence type="ECO:0000256" key="2">
    <source>
        <dbReference type="ARBA" id="ARBA00010400"/>
    </source>
</evidence>
<evidence type="ECO:0000256" key="3">
    <source>
        <dbReference type="ARBA" id="ARBA00022525"/>
    </source>
</evidence>
<feature type="signal peptide" evidence="5">
    <location>
        <begin position="1"/>
        <end position="23"/>
    </location>
</feature>
<accession>A0A8T1VVI1</accession>
<comment type="subcellular location">
    <subcellularLocation>
        <location evidence="1 5">Secreted</location>
    </subcellularLocation>
</comment>
<comment type="function">
    <text evidence="5">Effector that suppresses plant defense responses during pathogen infection.</text>
</comment>
<dbReference type="Proteomes" id="UP000694044">
    <property type="component" value="Unassembled WGS sequence"/>
</dbReference>
<name>A0A8T1VVI1_9STRA</name>
<evidence type="ECO:0000313" key="7">
    <source>
        <dbReference type="EMBL" id="KAG7383534.1"/>
    </source>
</evidence>
<reference evidence="7" key="1">
    <citation type="submission" date="2021-02" db="EMBL/GenBank/DDBJ databases">
        <authorList>
            <person name="Palmer J.M."/>
        </authorList>
    </citation>
    <scope>NUCLEOTIDE SEQUENCE</scope>
    <source>
        <strain evidence="7">SCRP734</strain>
    </source>
</reference>
<keyword evidence="3 5" id="KW-0964">Secreted</keyword>
<gene>
    <name evidence="7" type="ORF">PHYPSEUDO_003571</name>
</gene>
<comment type="similarity">
    <text evidence="2 5">Belongs to the RxLR effector family.</text>
</comment>
<dbReference type="PROSITE" id="PS51257">
    <property type="entry name" value="PROKAR_LIPOPROTEIN"/>
    <property type="match status" value="1"/>
</dbReference>
<keyword evidence="4 5" id="KW-0732">Signal</keyword>
<organism evidence="7 8">
    <name type="scientific">Phytophthora pseudosyringae</name>
    <dbReference type="NCBI Taxonomy" id="221518"/>
    <lineage>
        <taxon>Eukaryota</taxon>
        <taxon>Sar</taxon>
        <taxon>Stramenopiles</taxon>
        <taxon>Oomycota</taxon>
        <taxon>Peronosporomycetes</taxon>
        <taxon>Peronosporales</taxon>
        <taxon>Peronosporaceae</taxon>
        <taxon>Phytophthora</taxon>
    </lineage>
</organism>
<dbReference type="EMBL" id="JAGDFM010000174">
    <property type="protein sequence ID" value="KAG7383534.1"/>
    <property type="molecule type" value="Genomic_DNA"/>
</dbReference>
<sequence length="130" mass="14553">MRLTVGWAVLLAVVILFACVIEAASTSENPKTTKPTSLDASQWGRPLSAGAKDAPANRLLRKTSATGEDDEERGFSVVALAKKFGAKMKRLAKYNWWIFSGKKPEQVTDPRYQGYWDFYHNRMTPGGKYH</sequence>
<evidence type="ECO:0000313" key="8">
    <source>
        <dbReference type="Proteomes" id="UP000694044"/>
    </source>
</evidence>
<dbReference type="InterPro" id="IPR031825">
    <property type="entry name" value="RXLR"/>
</dbReference>
<evidence type="ECO:0000256" key="1">
    <source>
        <dbReference type="ARBA" id="ARBA00004613"/>
    </source>
</evidence>
<dbReference type="AlphaFoldDB" id="A0A8T1VVI1"/>
<proteinExistence type="inferred from homology"/>
<comment type="caution">
    <text evidence="7">The sequence shown here is derived from an EMBL/GenBank/DDBJ whole genome shotgun (WGS) entry which is preliminary data.</text>
</comment>
<evidence type="ECO:0000256" key="4">
    <source>
        <dbReference type="ARBA" id="ARBA00022729"/>
    </source>
</evidence>
<keyword evidence="8" id="KW-1185">Reference proteome</keyword>
<protein>
    <recommendedName>
        <fullName evidence="5">RxLR effector protein</fullName>
    </recommendedName>
</protein>
<feature type="chain" id="PRO_5035729736" description="RxLR effector protein" evidence="5">
    <location>
        <begin position="24"/>
        <end position="130"/>
    </location>
</feature>
<feature type="compositionally biased region" description="Polar residues" evidence="6">
    <location>
        <begin position="28"/>
        <end position="40"/>
    </location>
</feature>
<dbReference type="OrthoDB" id="124927at2759"/>
<dbReference type="Pfam" id="PF16810">
    <property type="entry name" value="RXLR"/>
    <property type="match status" value="1"/>
</dbReference>
<evidence type="ECO:0000256" key="6">
    <source>
        <dbReference type="SAM" id="MobiDB-lite"/>
    </source>
</evidence>
<evidence type="ECO:0000256" key="5">
    <source>
        <dbReference type="RuleBase" id="RU367124"/>
    </source>
</evidence>